<reference evidence="3" key="1">
    <citation type="submission" date="2016-09" db="EMBL/GenBank/DDBJ databases">
        <authorList>
            <person name="Varghese N."/>
            <person name="Submissions S."/>
        </authorList>
    </citation>
    <scope>NUCLEOTIDE SEQUENCE [LARGE SCALE GENOMIC DNA]</scope>
    <source>
        <strain evidence="3">ANC 4422</strain>
    </source>
</reference>
<organism evidence="2 3">
    <name type="scientific">Acinetobacter boissieri</name>
    <dbReference type="NCBI Taxonomy" id="1219383"/>
    <lineage>
        <taxon>Bacteria</taxon>
        <taxon>Pseudomonadati</taxon>
        <taxon>Pseudomonadota</taxon>
        <taxon>Gammaproteobacteria</taxon>
        <taxon>Moraxellales</taxon>
        <taxon>Moraxellaceae</taxon>
        <taxon>Acinetobacter</taxon>
    </lineage>
</organism>
<keyword evidence="3" id="KW-1185">Reference proteome</keyword>
<dbReference type="Pfam" id="PF12728">
    <property type="entry name" value="HTH_17"/>
    <property type="match status" value="1"/>
</dbReference>
<gene>
    <name evidence="2" type="ORF">SAMN05421733_10810</name>
</gene>
<name>A0A1G6I9K2_9GAMM</name>
<evidence type="ECO:0000313" key="2">
    <source>
        <dbReference type="EMBL" id="SDC03063.1"/>
    </source>
</evidence>
<dbReference type="Proteomes" id="UP000242501">
    <property type="component" value="Unassembled WGS sequence"/>
</dbReference>
<dbReference type="InterPro" id="IPR041657">
    <property type="entry name" value="HTH_17"/>
</dbReference>
<feature type="domain" description="Helix-turn-helix" evidence="1">
    <location>
        <begin position="34"/>
        <end position="78"/>
    </location>
</feature>
<evidence type="ECO:0000259" key="1">
    <source>
        <dbReference type="Pfam" id="PF12728"/>
    </source>
</evidence>
<dbReference type="SUPFAM" id="SSF46955">
    <property type="entry name" value="Putative DNA-binding domain"/>
    <property type="match status" value="1"/>
</dbReference>
<evidence type="ECO:0000313" key="3">
    <source>
        <dbReference type="Proteomes" id="UP000242501"/>
    </source>
</evidence>
<dbReference type="EMBL" id="FMYL01000008">
    <property type="protein sequence ID" value="SDC03063.1"/>
    <property type="molecule type" value="Genomic_DNA"/>
</dbReference>
<dbReference type="InterPro" id="IPR009061">
    <property type="entry name" value="DNA-bd_dom_put_sf"/>
</dbReference>
<protein>
    <recommendedName>
        <fullName evidence="1">Helix-turn-helix domain-containing protein</fullName>
    </recommendedName>
</protein>
<dbReference type="OrthoDB" id="9806994at2"/>
<dbReference type="STRING" id="1219383.SAMN05421733_10810"/>
<sequence>MKKQLSMMSDFEKQKLLNQFLHAPTEQLFPQESVAVYLQCSTNTLQRLRCVGGGMPYTKIGRTVAYKKQDVLEYQESRTVMNTAQLAS</sequence>
<accession>A0A1G6I9K2</accession>
<dbReference type="AlphaFoldDB" id="A0A1G6I9K2"/>
<proteinExistence type="predicted"/>